<dbReference type="AlphaFoldDB" id="A0A3M5REV2"/>
<sequence length="204" mass="23464">MSAWRVVRSKRRRSKGAFTGIQDKKRRGILMLRSYLRLVLFTTGLLFGVQVPGFISDYSKRVEAHLIEAQQAVKGYTATAQQFFKGDIQALIQHYRSSEDPVFRADADNIDTLMNRTHILERQWLGLQGPWYSKALYVATSSDPDIRRETFNGYTWQVLLAPEVIAWGIISALLLALVIESFVLLLGWVVHGGRRKPQLERDWR</sequence>
<name>A0A3M5REV2_9PSED</name>
<evidence type="ECO:0000256" key="1">
    <source>
        <dbReference type="SAM" id="Phobius"/>
    </source>
</evidence>
<proteinExistence type="predicted"/>
<evidence type="ECO:0000313" key="3">
    <source>
        <dbReference type="Proteomes" id="UP000274212"/>
    </source>
</evidence>
<organism evidence="2 3">
    <name type="scientific">Pseudomonas syringae pv. coriandricola</name>
    <dbReference type="NCBI Taxonomy" id="264453"/>
    <lineage>
        <taxon>Bacteria</taxon>
        <taxon>Pseudomonadati</taxon>
        <taxon>Pseudomonadota</taxon>
        <taxon>Gammaproteobacteria</taxon>
        <taxon>Pseudomonadales</taxon>
        <taxon>Pseudomonadaceae</taxon>
        <taxon>Pseudomonas</taxon>
    </lineage>
</organism>
<dbReference type="EMBL" id="RBTT01000220">
    <property type="protein sequence ID" value="RMU07480.1"/>
    <property type="molecule type" value="Genomic_DNA"/>
</dbReference>
<keyword evidence="1" id="KW-0812">Transmembrane</keyword>
<gene>
    <name evidence="2" type="ORF">ALP36_05762</name>
</gene>
<keyword evidence="1" id="KW-0472">Membrane</keyword>
<protein>
    <recommendedName>
        <fullName evidence="4">DUF2937 family protein</fullName>
    </recommendedName>
</protein>
<evidence type="ECO:0008006" key="4">
    <source>
        <dbReference type="Google" id="ProtNLM"/>
    </source>
</evidence>
<dbReference type="InterPro" id="IPR022584">
    <property type="entry name" value="DUF2937"/>
</dbReference>
<keyword evidence="1" id="KW-1133">Transmembrane helix</keyword>
<feature type="transmembrane region" description="Helical" evidence="1">
    <location>
        <begin position="35"/>
        <end position="55"/>
    </location>
</feature>
<feature type="transmembrane region" description="Helical" evidence="1">
    <location>
        <begin position="164"/>
        <end position="190"/>
    </location>
</feature>
<dbReference type="Proteomes" id="UP000274212">
    <property type="component" value="Unassembled WGS sequence"/>
</dbReference>
<accession>A0A3M5REV2</accession>
<dbReference type="PIRSF" id="PIRSF029393">
    <property type="entry name" value="UCP029393"/>
    <property type="match status" value="1"/>
</dbReference>
<evidence type="ECO:0000313" key="2">
    <source>
        <dbReference type="EMBL" id="RMU07480.1"/>
    </source>
</evidence>
<reference evidence="2 3" key="1">
    <citation type="submission" date="2018-08" db="EMBL/GenBank/DDBJ databases">
        <title>Recombination of ecologically and evolutionarily significant loci maintains genetic cohesion in the Pseudomonas syringae species complex.</title>
        <authorList>
            <person name="Dillon M."/>
            <person name="Thakur S."/>
            <person name="Almeida R.N.D."/>
            <person name="Weir B.S."/>
            <person name="Guttman D.S."/>
        </authorList>
    </citation>
    <scope>NUCLEOTIDE SEQUENCE [LARGE SCALE GENOMIC DNA]</scope>
    <source>
        <strain evidence="2 3">ICMP 9829</strain>
    </source>
</reference>
<dbReference type="Pfam" id="PF11157">
    <property type="entry name" value="DUF2937"/>
    <property type="match status" value="1"/>
</dbReference>
<comment type="caution">
    <text evidence="2">The sequence shown here is derived from an EMBL/GenBank/DDBJ whole genome shotgun (WGS) entry which is preliminary data.</text>
</comment>
<dbReference type="InterPro" id="IPR016917">
    <property type="entry name" value="UCP029393"/>
</dbReference>